<name>A0A285RWA2_9FIRM</name>
<organism evidence="2 3">
    <name type="scientific">Pseudobutyrivibrio ruminis DSM 9787</name>
    <dbReference type="NCBI Taxonomy" id="1123011"/>
    <lineage>
        <taxon>Bacteria</taxon>
        <taxon>Bacillati</taxon>
        <taxon>Bacillota</taxon>
        <taxon>Clostridia</taxon>
        <taxon>Lachnospirales</taxon>
        <taxon>Lachnospiraceae</taxon>
        <taxon>Pseudobutyrivibrio</taxon>
    </lineage>
</organism>
<accession>A0A285RWA2</accession>
<proteinExistence type="predicted"/>
<sequence>MQRISKNQKRFLIIWVLIVAIGMIFGCINNSKYEHVKVGDGSMTIPKRIYDTCTEYNAGDYVVLESEDYLILGIGADCKKVDESVLEKFGFSNNIIGKINNIDSPYEIMYLLDEPVENYVDSGETNKPSFDDYYIKYKSDGREVSVFVYVSDNRGMAEIVVGPEVDLSRKETIDIIGGLQF</sequence>
<dbReference type="EMBL" id="OBMR01000004">
    <property type="protein sequence ID" value="SOB98763.1"/>
    <property type="molecule type" value="Genomic_DNA"/>
</dbReference>
<reference evidence="2 3" key="1">
    <citation type="submission" date="2017-08" db="EMBL/GenBank/DDBJ databases">
        <authorList>
            <person name="de Groot N.N."/>
        </authorList>
    </citation>
    <scope>NUCLEOTIDE SEQUENCE [LARGE SCALE GENOMIC DNA]</scope>
    <source>
        <strain evidence="2 3">DSM 9787</strain>
    </source>
</reference>
<dbReference type="AlphaFoldDB" id="A0A285RWA2"/>
<evidence type="ECO:0000313" key="3">
    <source>
        <dbReference type="Proteomes" id="UP000219563"/>
    </source>
</evidence>
<keyword evidence="1" id="KW-1133">Transmembrane helix</keyword>
<evidence type="ECO:0000313" key="2">
    <source>
        <dbReference type="EMBL" id="SOB98763.1"/>
    </source>
</evidence>
<keyword evidence="1" id="KW-0472">Membrane</keyword>
<keyword evidence="1" id="KW-0812">Transmembrane</keyword>
<gene>
    <name evidence="2" type="ORF">SAMN02910411_1534</name>
</gene>
<dbReference type="PROSITE" id="PS51257">
    <property type="entry name" value="PROKAR_LIPOPROTEIN"/>
    <property type="match status" value="1"/>
</dbReference>
<evidence type="ECO:0000256" key="1">
    <source>
        <dbReference type="SAM" id="Phobius"/>
    </source>
</evidence>
<feature type="transmembrane region" description="Helical" evidence="1">
    <location>
        <begin position="12"/>
        <end position="31"/>
    </location>
</feature>
<dbReference type="RefSeq" id="WP_143483242.1">
    <property type="nucleotide sequence ID" value="NZ_OBMR01000004.1"/>
</dbReference>
<dbReference type="Proteomes" id="UP000219563">
    <property type="component" value="Unassembled WGS sequence"/>
</dbReference>
<protein>
    <submittedName>
        <fullName evidence="2">Uncharacterized protein</fullName>
    </submittedName>
</protein>